<dbReference type="InterPro" id="IPR019422">
    <property type="entry name" value="7TM_GPCR_serpentine_rcpt_Srh"/>
</dbReference>
<sequence>MSFTVKLFLRMVHTITLRTSVTTVKTLSHDSLIYALALETVLPLASFGLPAIGLTLGLIFSHSDPEWNAICFLFHSSHALFVSIITIIFYLRYRQTPNQYISTKVPSSHLPSFISSLQISHLSDDPGLPSLLSVPHNDNFLSP</sequence>
<gene>
    <name evidence="1" type="primary">WBGene00277160</name>
</gene>
<evidence type="ECO:0000313" key="2">
    <source>
        <dbReference type="Proteomes" id="UP000005239"/>
    </source>
</evidence>
<dbReference type="EnsemblMetazoa" id="PPA38791.1">
    <property type="protein sequence ID" value="PPA38791.1"/>
    <property type="gene ID" value="WBGene00277160"/>
</dbReference>
<accession>A0A2A6CBU7</accession>
<organism evidence="1 2">
    <name type="scientific">Pristionchus pacificus</name>
    <name type="common">Parasitic nematode worm</name>
    <dbReference type="NCBI Taxonomy" id="54126"/>
    <lineage>
        <taxon>Eukaryota</taxon>
        <taxon>Metazoa</taxon>
        <taxon>Ecdysozoa</taxon>
        <taxon>Nematoda</taxon>
        <taxon>Chromadorea</taxon>
        <taxon>Rhabditida</taxon>
        <taxon>Rhabditina</taxon>
        <taxon>Diplogasteromorpha</taxon>
        <taxon>Diplogasteroidea</taxon>
        <taxon>Neodiplogasteridae</taxon>
        <taxon>Pristionchus</taxon>
    </lineage>
</organism>
<reference evidence="1" key="2">
    <citation type="submission" date="2022-06" db="UniProtKB">
        <authorList>
            <consortium name="EnsemblMetazoa"/>
        </authorList>
    </citation>
    <scope>IDENTIFICATION</scope>
    <source>
        <strain evidence="1">PS312</strain>
    </source>
</reference>
<keyword evidence="2" id="KW-1185">Reference proteome</keyword>
<name>A0A2A6CBU7_PRIPA</name>
<dbReference type="AlphaFoldDB" id="A0A2A6CBU7"/>
<dbReference type="Pfam" id="PF10318">
    <property type="entry name" value="7TM_GPCR_Srh"/>
    <property type="match status" value="1"/>
</dbReference>
<proteinExistence type="predicted"/>
<dbReference type="Proteomes" id="UP000005239">
    <property type="component" value="Unassembled WGS sequence"/>
</dbReference>
<evidence type="ECO:0000313" key="1">
    <source>
        <dbReference type="EnsemblMetazoa" id="PPA38791.1"/>
    </source>
</evidence>
<reference evidence="2" key="1">
    <citation type="journal article" date="2008" name="Nat. Genet.">
        <title>The Pristionchus pacificus genome provides a unique perspective on nematode lifestyle and parasitism.</title>
        <authorList>
            <person name="Dieterich C."/>
            <person name="Clifton S.W."/>
            <person name="Schuster L.N."/>
            <person name="Chinwalla A."/>
            <person name="Delehaunty K."/>
            <person name="Dinkelacker I."/>
            <person name="Fulton L."/>
            <person name="Fulton R."/>
            <person name="Godfrey J."/>
            <person name="Minx P."/>
            <person name="Mitreva M."/>
            <person name="Roeseler W."/>
            <person name="Tian H."/>
            <person name="Witte H."/>
            <person name="Yang S.P."/>
            <person name="Wilson R.K."/>
            <person name="Sommer R.J."/>
        </authorList>
    </citation>
    <scope>NUCLEOTIDE SEQUENCE [LARGE SCALE GENOMIC DNA]</scope>
    <source>
        <strain evidence="2">PS312</strain>
    </source>
</reference>
<accession>A0A8R1UTV0</accession>
<protein>
    <submittedName>
        <fullName evidence="1">G protein-coupled receptor</fullName>
    </submittedName>
</protein>